<evidence type="ECO:0000313" key="2">
    <source>
        <dbReference type="Proteomes" id="UP000887013"/>
    </source>
</evidence>
<accession>A0A8X6P131</accession>
<gene>
    <name evidence="1" type="ORF">NPIL_258781</name>
</gene>
<organism evidence="1 2">
    <name type="scientific">Nephila pilipes</name>
    <name type="common">Giant wood spider</name>
    <name type="synonym">Nephila maculata</name>
    <dbReference type="NCBI Taxonomy" id="299642"/>
    <lineage>
        <taxon>Eukaryota</taxon>
        <taxon>Metazoa</taxon>
        <taxon>Ecdysozoa</taxon>
        <taxon>Arthropoda</taxon>
        <taxon>Chelicerata</taxon>
        <taxon>Arachnida</taxon>
        <taxon>Araneae</taxon>
        <taxon>Araneomorphae</taxon>
        <taxon>Entelegynae</taxon>
        <taxon>Araneoidea</taxon>
        <taxon>Nephilidae</taxon>
        <taxon>Nephila</taxon>
    </lineage>
</organism>
<name>A0A8X6P131_NEPPI</name>
<protein>
    <submittedName>
        <fullName evidence="1">Uncharacterized protein</fullName>
    </submittedName>
</protein>
<feature type="non-terminal residue" evidence="1">
    <location>
        <position position="1"/>
    </location>
</feature>
<sequence>IRHLVNFPIEPKVSQHPLQALEAVKDVTQPDIVDISSETTVSVMDTYRESLNQCMNRGNHHLSEVQVARFDGVDPRSLTEHQCQILHGVRSDERVGHGRGRPLSIQRLPNVSFR</sequence>
<dbReference type="AlphaFoldDB" id="A0A8X6P131"/>
<proteinExistence type="predicted"/>
<keyword evidence="2" id="KW-1185">Reference proteome</keyword>
<comment type="caution">
    <text evidence="1">The sequence shown here is derived from an EMBL/GenBank/DDBJ whole genome shotgun (WGS) entry which is preliminary data.</text>
</comment>
<dbReference type="Proteomes" id="UP000887013">
    <property type="component" value="Unassembled WGS sequence"/>
</dbReference>
<reference evidence="1" key="1">
    <citation type="submission" date="2020-08" db="EMBL/GenBank/DDBJ databases">
        <title>Multicomponent nature underlies the extraordinary mechanical properties of spider dragline silk.</title>
        <authorList>
            <person name="Kono N."/>
            <person name="Nakamura H."/>
            <person name="Mori M."/>
            <person name="Yoshida Y."/>
            <person name="Ohtoshi R."/>
            <person name="Malay A.D."/>
            <person name="Moran D.A.P."/>
            <person name="Tomita M."/>
            <person name="Numata K."/>
            <person name="Arakawa K."/>
        </authorList>
    </citation>
    <scope>NUCLEOTIDE SEQUENCE</scope>
</reference>
<evidence type="ECO:0000313" key="1">
    <source>
        <dbReference type="EMBL" id="GFT41445.1"/>
    </source>
</evidence>
<dbReference type="EMBL" id="BMAW01014989">
    <property type="protein sequence ID" value="GFT41445.1"/>
    <property type="molecule type" value="Genomic_DNA"/>
</dbReference>